<dbReference type="SMART" id="SM00749">
    <property type="entry name" value="BON"/>
    <property type="match status" value="3"/>
</dbReference>
<evidence type="ECO:0000259" key="2">
    <source>
        <dbReference type="PROSITE" id="PS50914"/>
    </source>
</evidence>
<comment type="caution">
    <text evidence="3">The sequence shown here is derived from an EMBL/GenBank/DDBJ whole genome shotgun (WGS) entry which is preliminary data.</text>
</comment>
<dbReference type="Pfam" id="PF04972">
    <property type="entry name" value="BON"/>
    <property type="match status" value="3"/>
</dbReference>
<reference evidence="3 4" key="1">
    <citation type="submission" date="2020-08" db="EMBL/GenBank/DDBJ databases">
        <title>Genomic Encyclopedia of Type Strains, Phase IV (KMG-IV): sequencing the most valuable type-strain genomes for metagenomic binning, comparative biology and taxonomic classification.</title>
        <authorList>
            <person name="Goeker M."/>
        </authorList>
    </citation>
    <scope>NUCLEOTIDE SEQUENCE [LARGE SCALE GENOMIC DNA]</scope>
    <source>
        <strain evidence="3 4">DSM 24163</strain>
    </source>
</reference>
<gene>
    <name evidence="3" type="ORF">HNQ52_000037</name>
</gene>
<evidence type="ECO:0000256" key="1">
    <source>
        <dbReference type="ARBA" id="ARBA00022729"/>
    </source>
</evidence>
<dbReference type="Gene3D" id="3.30.1340.30">
    <property type="match status" value="3"/>
</dbReference>
<dbReference type="PROSITE" id="PS50914">
    <property type="entry name" value="BON"/>
    <property type="match status" value="3"/>
</dbReference>
<protein>
    <submittedName>
        <fullName evidence="3">Osmotically-inducible protein OsmY</fullName>
    </submittedName>
</protein>
<feature type="domain" description="BON" evidence="2">
    <location>
        <begin position="77"/>
        <end position="145"/>
    </location>
</feature>
<feature type="domain" description="BON" evidence="2">
    <location>
        <begin position="148"/>
        <end position="216"/>
    </location>
</feature>
<sequence length="216" mass="23833">MNDTELRQHVIDELEFEPSLDAANIGVAAERGVVTLTGHVSSYSQKVAAERATWRVEGVKAIAQEIQVRLPGDRQLADDEIARRAINILAWDDFVPKDAVKLRVASGWITLTGAVTWNYQRNAAESQVRKLSGVAGVSNDITLVPQVSSTDVRQRIVNALKRNAEVEAERIHVDVRENGVVKVDGVVDDWDERQAVERAVWSAPGVHSVDARLRIA</sequence>
<dbReference type="InterPro" id="IPR051686">
    <property type="entry name" value="Lipoprotein_DolP"/>
</dbReference>
<dbReference type="PANTHER" id="PTHR34606">
    <property type="entry name" value="BON DOMAIN-CONTAINING PROTEIN"/>
    <property type="match status" value="1"/>
</dbReference>
<dbReference type="RefSeq" id="WP_183958585.1">
    <property type="nucleotide sequence ID" value="NZ_JACHHP010000001.1"/>
</dbReference>
<dbReference type="InterPro" id="IPR014004">
    <property type="entry name" value="Transpt-assoc_nodulatn_dom_bac"/>
</dbReference>
<keyword evidence="1" id="KW-0732">Signal</keyword>
<name>A0A7W8D4G6_9GAMM</name>
<organism evidence="3 4">
    <name type="scientific">Chiayiivirga flava</name>
    <dbReference type="NCBI Taxonomy" id="659595"/>
    <lineage>
        <taxon>Bacteria</taxon>
        <taxon>Pseudomonadati</taxon>
        <taxon>Pseudomonadota</taxon>
        <taxon>Gammaproteobacteria</taxon>
        <taxon>Lysobacterales</taxon>
        <taxon>Lysobacteraceae</taxon>
        <taxon>Chiayiivirga</taxon>
    </lineage>
</organism>
<dbReference type="InterPro" id="IPR007055">
    <property type="entry name" value="BON_dom"/>
</dbReference>
<dbReference type="EMBL" id="JACHHP010000001">
    <property type="protein sequence ID" value="MBB5206521.1"/>
    <property type="molecule type" value="Genomic_DNA"/>
</dbReference>
<dbReference type="PANTHER" id="PTHR34606:SF4">
    <property type="entry name" value="OUTER MEMBRANE LIPOPROTEIN DOLP"/>
    <property type="match status" value="1"/>
</dbReference>
<proteinExistence type="predicted"/>
<evidence type="ECO:0000313" key="4">
    <source>
        <dbReference type="Proteomes" id="UP000521199"/>
    </source>
</evidence>
<evidence type="ECO:0000313" key="3">
    <source>
        <dbReference type="EMBL" id="MBB5206521.1"/>
    </source>
</evidence>
<keyword evidence="4" id="KW-1185">Reference proteome</keyword>
<accession>A0A7W8D4G6</accession>
<feature type="domain" description="BON" evidence="2">
    <location>
        <begin position="2"/>
        <end position="70"/>
    </location>
</feature>
<dbReference type="AlphaFoldDB" id="A0A7W8D4G6"/>
<dbReference type="Proteomes" id="UP000521199">
    <property type="component" value="Unassembled WGS sequence"/>
</dbReference>